<name>A0A1V3WD87_MYCKA</name>
<dbReference type="Proteomes" id="UP000189229">
    <property type="component" value="Unassembled WGS sequence"/>
</dbReference>
<comment type="caution">
    <text evidence="1">The sequence shown here is derived from an EMBL/GenBank/DDBJ whole genome shotgun (WGS) entry which is preliminary data.</text>
</comment>
<organism evidence="1 2">
    <name type="scientific">Mycobacterium kansasii</name>
    <dbReference type="NCBI Taxonomy" id="1768"/>
    <lineage>
        <taxon>Bacteria</taxon>
        <taxon>Bacillati</taxon>
        <taxon>Actinomycetota</taxon>
        <taxon>Actinomycetes</taxon>
        <taxon>Mycobacteriales</taxon>
        <taxon>Mycobacteriaceae</taxon>
        <taxon>Mycobacterium</taxon>
    </lineage>
</organism>
<dbReference type="EMBL" id="MVBM01000011">
    <property type="protein sequence ID" value="OOK64915.1"/>
    <property type="molecule type" value="Genomic_DNA"/>
</dbReference>
<sequence>MPRSPDLEATSAVLQSDWGAVVGAVLLVLDRWLRPVPVGVVGELYVAGRGGVGVLGSVGVDGVAVCGVSVWWGGWETDVSHRGCGAVGWRWAVAVCGPC</sequence>
<reference evidence="1 2" key="1">
    <citation type="submission" date="2017-02" db="EMBL/GenBank/DDBJ databases">
        <title>Complete genome sequences of Mycobacterium kansasii strains isolated from rhesus macaques.</title>
        <authorList>
            <person name="Panda A."/>
            <person name="Nagaraj S."/>
            <person name="Zhao X."/>
            <person name="Tettelin H."/>
            <person name="Detolla L.J."/>
        </authorList>
    </citation>
    <scope>NUCLEOTIDE SEQUENCE [LARGE SCALE GENOMIC DNA]</scope>
    <source>
        <strain evidence="1 2">11-3813</strain>
    </source>
</reference>
<proteinExistence type="predicted"/>
<evidence type="ECO:0000313" key="1">
    <source>
        <dbReference type="EMBL" id="OOK64915.1"/>
    </source>
</evidence>
<dbReference type="AlphaFoldDB" id="A0A1V3WD87"/>
<gene>
    <name evidence="1" type="ORF">BZL30_8975</name>
</gene>
<protein>
    <submittedName>
        <fullName evidence="1">Putative PEPTIDE SYNTHETASE NRP domain protein</fullName>
    </submittedName>
</protein>
<accession>A0A1V3WD87</accession>
<evidence type="ECO:0000313" key="2">
    <source>
        <dbReference type="Proteomes" id="UP000189229"/>
    </source>
</evidence>
<dbReference type="Gene3D" id="2.30.38.10">
    <property type="entry name" value="Luciferase, Domain 3"/>
    <property type="match status" value="1"/>
</dbReference>